<proteinExistence type="predicted"/>
<reference evidence="3" key="1">
    <citation type="journal article" date="2020" name="mSystems">
        <title>Genome- and Community-Level Interaction Insights into Carbon Utilization and Element Cycling Functions of Hydrothermarchaeota in Hydrothermal Sediment.</title>
        <authorList>
            <person name="Zhou Z."/>
            <person name="Liu Y."/>
            <person name="Xu W."/>
            <person name="Pan J."/>
            <person name="Luo Z.H."/>
            <person name="Li M."/>
        </authorList>
    </citation>
    <scope>NUCLEOTIDE SEQUENCE [LARGE SCALE GENOMIC DNA]</scope>
    <source>
        <strain evidence="3">HyVt-483</strain>
    </source>
</reference>
<name>A0A7C3H431_9BACT</name>
<evidence type="ECO:0000256" key="1">
    <source>
        <dbReference type="SAM" id="Coils"/>
    </source>
</evidence>
<evidence type="ECO:0000259" key="2">
    <source>
        <dbReference type="Pfam" id="PF11799"/>
    </source>
</evidence>
<comment type="caution">
    <text evidence="3">The sequence shown here is derived from an EMBL/GenBank/DDBJ whole genome shotgun (WGS) entry which is preliminary data.</text>
</comment>
<dbReference type="EMBL" id="DRMH01000038">
    <property type="protein sequence ID" value="HFC97505.1"/>
    <property type="molecule type" value="Genomic_DNA"/>
</dbReference>
<feature type="coiled-coil region" evidence="1">
    <location>
        <begin position="52"/>
        <end position="79"/>
    </location>
</feature>
<organism evidence="3">
    <name type="scientific">Thermosulfurimonas dismutans</name>
    <dbReference type="NCBI Taxonomy" id="999894"/>
    <lineage>
        <taxon>Bacteria</taxon>
        <taxon>Pseudomonadati</taxon>
        <taxon>Thermodesulfobacteriota</taxon>
        <taxon>Thermodesulfobacteria</taxon>
        <taxon>Thermodesulfobacteriales</taxon>
        <taxon>Thermodesulfobacteriaceae</taxon>
        <taxon>Thermosulfurimonas</taxon>
    </lineage>
</organism>
<feature type="domain" description="DNA polymerase Y-family little finger" evidence="2">
    <location>
        <begin position="58"/>
        <end position="119"/>
    </location>
</feature>
<dbReference type="Proteomes" id="UP000886043">
    <property type="component" value="Unassembled WGS sequence"/>
</dbReference>
<sequence length="173" mass="19123">MYQGINTVDRLLEGARQVEEAAVGATPLVEIYHEGEHLGTADPKLARAVVMAIRIKRTISQAQEVLDNYLEEIKARVREAGLAPRPLTLKASGEGQVTVSRKEPSVKVADARGLYAIFGEAVFDLLSLKVKKELKQMALSGDHPKAEEVRKCLTVEVYDEDTVRVDTRIRKNG</sequence>
<protein>
    <recommendedName>
        <fullName evidence="2">DNA polymerase Y-family little finger domain-containing protein</fullName>
    </recommendedName>
</protein>
<dbReference type="InterPro" id="IPR017961">
    <property type="entry name" value="DNA_pol_Y-fam_little_finger"/>
</dbReference>
<keyword evidence="1" id="KW-0175">Coiled coil</keyword>
<evidence type="ECO:0000313" key="3">
    <source>
        <dbReference type="EMBL" id="HFC97505.1"/>
    </source>
</evidence>
<accession>A0A7C3H431</accession>
<dbReference type="Pfam" id="PF11799">
    <property type="entry name" value="IMS_C"/>
    <property type="match status" value="1"/>
</dbReference>
<gene>
    <name evidence="3" type="ORF">ENJ40_03465</name>
</gene>
<dbReference type="AlphaFoldDB" id="A0A7C3H431"/>